<proteinExistence type="predicted"/>
<gene>
    <name evidence="1" type="ORF">RRG08_040988</name>
</gene>
<comment type="caution">
    <text evidence="1">The sequence shown here is derived from an EMBL/GenBank/DDBJ whole genome shotgun (WGS) entry which is preliminary data.</text>
</comment>
<dbReference type="Proteomes" id="UP001283361">
    <property type="component" value="Unassembled WGS sequence"/>
</dbReference>
<sequence length="149" mass="17195">MQNSDINNKNRAKCTKPISESASLEQKWKQILFHKWSAWSATPWLALDCYCTREQFAKTLEPADKRANLRSDCFSLERRRHLKRTHKEPQSTAPPQCFRQTAKVAGNVTVPAVRLAKSRRNRKVSVHKPGLLRLSFRVSFLPSKYSVLS</sequence>
<protein>
    <submittedName>
        <fullName evidence="1">Uncharacterized protein</fullName>
    </submittedName>
</protein>
<evidence type="ECO:0000313" key="2">
    <source>
        <dbReference type="Proteomes" id="UP001283361"/>
    </source>
</evidence>
<dbReference type="EMBL" id="JAWDGP010003868">
    <property type="protein sequence ID" value="KAK3770081.1"/>
    <property type="molecule type" value="Genomic_DNA"/>
</dbReference>
<keyword evidence="2" id="KW-1185">Reference proteome</keyword>
<accession>A0AAE0ZJU2</accession>
<organism evidence="1 2">
    <name type="scientific">Elysia crispata</name>
    <name type="common">lettuce slug</name>
    <dbReference type="NCBI Taxonomy" id="231223"/>
    <lineage>
        <taxon>Eukaryota</taxon>
        <taxon>Metazoa</taxon>
        <taxon>Spiralia</taxon>
        <taxon>Lophotrochozoa</taxon>
        <taxon>Mollusca</taxon>
        <taxon>Gastropoda</taxon>
        <taxon>Heterobranchia</taxon>
        <taxon>Euthyneura</taxon>
        <taxon>Panpulmonata</taxon>
        <taxon>Sacoglossa</taxon>
        <taxon>Placobranchoidea</taxon>
        <taxon>Plakobranchidae</taxon>
        <taxon>Elysia</taxon>
    </lineage>
</organism>
<dbReference type="AlphaFoldDB" id="A0AAE0ZJU2"/>
<evidence type="ECO:0000313" key="1">
    <source>
        <dbReference type="EMBL" id="KAK3770081.1"/>
    </source>
</evidence>
<reference evidence="1" key="1">
    <citation type="journal article" date="2023" name="G3 (Bethesda)">
        <title>A reference genome for the long-term kleptoplast-retaining sea slug Elysia crispata morphotype clarki.</title>
        <authorList>
            <person name="Eastman K.E."/>
            <person name="Pendleton A.L."/>
            <person name="Shaikh M.A."/>
            <person name="Suttiyut T."/>
            <person name="Ogas R."/>
            <person name="Tomko P."/>
            <person name="Gavelis G."/>
            <person name="Widhalm J.R."/>
            <person name="Wisecaver J.H."/>
        </authorList>
    </citation>
    <scope>NUCLEOTIDE SEQUENCE</scope>
    <source>
        <strain evidence="1">ECLA1</strain>
    </source>
</reference>
<name>A0AAE0ZJU2_9GAST</name>